<proteinExistence type="evidence at transcript level"/>
<dbReference type="GO" id="GO:0005737">
    <property type="term" value="C:cytoplasm"/>
    <property type="evidence" value="ECO:0007669"/>
    <property type="project" value="TreeGrafter"/>
</dbReference>
<dbReference type="GO" id="GO:0046872">
    <property type="term" value="F:metal ion binding"/>
    <property type="evidence" value="ECO:0007669"/>
    <property type="project" value="UniProtKB-KW"/>
</dbReference>
<dbReference type="SMART" id="SM00479">
    <property type="entry name" value="EXOIII"/>
    <property type="match status" value="1"/>
</dbReference>
<dbReference type="EMBL" id="LR787350">
    <property type="protein sequence ID" value="CAB3263212.1"/>
    <property type="molecule type" value="mRNA"/>
</dbReference>
<dbReference type="AlphaFoldDB" id="A0A6F9DIG2"/>
<keyword evidence="2" id="KW-0540">Nuclease</keyword>
<reference evidence="9" key="1">
    <citation type="submission" date="2020-04" db="EMBL/GenBank/DDBJ databases">
        <authorList>
            <person name="Neveu A P."/>
        </authorList>
    </citation>
    <scope>NUCLEOTIDE SEQUENCE</scope>
    <source>
        <tissue evidence="9">Whole embryo</tissue>
    </source>
</reference>
<dbReference type="InterPro" id="IPR036397">
    <property type="entry name" value="RNaseH_sf"/>
</dbReference>
<evidence type="ECO:0000259" key="8">
    <source>
        <dbReference type="SMART" id="SM00479"/>
    </source>
</evidence>
<comment type="cofactor">
    <cofactor evidence="1">
        <name>Mg(2+)</name>
        <dbReference type="ChEBI" id="CHEBI:18420"/>
    </cofactor>
</comment>
<organism evidence="9">
    <name type="scientific">Phallusia mammillata</name>
    <dbReference type="NCBI Taxonomy" id="59560"/>
    <lineage>
        <taxon>Eukaryota</taxon>
        <taxon>Metazoa</taxon>
        <taxon>Chordata</taxon>
        <taxon>Tunicata</taxon>
        <taxon>Ascidiacea</taxon>
        <taxon>Phlebobranchia</taxon>
        <taxon>Ascidiidae</taxon>
        <taxon>Phallusia</taxon>
    </lineage>
</organism>
<dbReference type="GO" id="GO:0003676">
    <property type="term" value="F:nucleic acid binding"/>
    <property type="evidence" value="ECO:0007669"/>
    <property type="project" value="InterPro"/>
</dbReference>
<dbReference type="InterPro" id="IPR040393">
    <property type="entry name" value="TREX1/2"/>
</dbReference>
<name>A0A6F9DIG2_9ASCI</name>
<evidence type="ECO:0000256" key="1">
    <source>
        <dbReference type="ARBA" id="ARBA00001946"/>
    </source>
</evidence>
<evidence type="ECO:0000313" key="9">
    <source>
        <dbReference type="EMBL" id="CAB3263212.1"/>
    </source>
</evidence>
<dbReference type="PANTHER" id="PTHR13058">
    <property type="entry name" value="THREE PRIME REPAIR EXONUCLEASE 1, 2"/>
    <property type="match status" value="1"/>
</dbReference>
<comment type="similarity">
    <text evidence="7">Belongs to the exonuclease superfamily. TREX family.</text>
</comment>
<evidence type="ECO:0000256" key="4">
    <source>
        <dbReference type="ARBA" id="ARBA00022801"/>
    </source>
</evidence>
<dbReference type="GO" id="GO:0006308">
    <property type="term" value="P:DNA catabolic process"/>
    <property type="evidence" value="ECO:0007669"/>
    <property type="project" value="TreeGrafter"/>
</dbReference>
<evidence type="ECO:0000256" key="3">
    <source>
        <dbReference type="ARBA" id="ARBA00022723"/>
    </source>
</evidence>
<sequence length="465" mass="52181">MALFTTPTKNQLVENAGDIVKTYVFTKIAVTSIVNGYATEISLVAIHQNDILRNMEMNMDNYKPPRIIDKLTIFLDAQQPIDKHLSAVFKLKTEDLHAAHKSAFDSDAVGLIYGFLERQEAPVCLVCHNGFRLDFPLLKHHLNSMDRSIDKISGSDLLCSDSLWTCKMLDASKESLTKRGVSVFDMLYYTQNSLHERLVNKPMPACLTCEEINMFLLEMCIRMGDTFVQSLCCKKFSDVVNTRNNKNTTICNNILATTENTGTFVFFDLETTGLINPKITEICMMAVNKSSLQATDVGAFPRVIDKLLVVVDPDEEIEPVASQLTKLSNVNISERNKATFGTNTSLLVAQFLNRQKGPVCVIAHNGDGFDFPILQSYLDSCVSDTFNNVYSADTLIGLRFLLQPVSDDAPKVSCALKDVYKRYFPQQPLESMHEAESDVVSLMKIVRANPELERWLDENKKLLIA</sequence>
<protein>
    <submittedName>
        <fullName evidence="9">Uncharacterized protein LOC104266336</fullName>
    </submittedName>
</protein>
<keyword evidence="6" id="KW-0460">Magnesium</keyword>
<evidence type="ECO:0000256" key="6">
    <source>
        <dbReference type="ARBA" id="ARBA00022842"/>
    </source>
</evidence>
<dbReference type="SUPFAM" id="SSF53098">
    <property type="entry name" value="Ribonuclease H-like"/>
    <property type="match status" value="2"/>
</dbReference>
<dbReference type="InterPro" id="IPR012337">
    <property type="entry name" value="RNaseH-like_sf"/>
</dbReference>
<dbReference type="GO" id="GO:0008296">
    <property type="term" value="F:3'-5'-DNA exonuclease activity"/>
    <property type="evidence" value="ECO:0007669"/>
    <property type="project" value="TreeGrafter"/>
</dbReference>
<dbReference type="InterPro" id="IPR013520">
    <property type="entry name" value="Ribonucl_H"/>
</dbReference>
<feature type="domain" description="Exonuclease" evidence="8">
    <location>
        <begin position="263"/>
        <end position="457"/>
    </location>
</feature>
<keyword evidence="5" id="KW-0269">Exonuclease</keyword>
<evidence type="ECO:0000256" key="7">
    <source>
        <dbReference type="ARBA" id="ARBA00025769"/>
    </source>
</evidence>
<accession>A0A6F9DIG2</accession>
<gene>
    <name evidence="9" type="primary">LOC104266336</name>
</gene>
<dbReference type="Gene3D" id="3.30.420.10">
    <property type="entry name" value="Ribonuclease H-like superfamily/Ribonuclease H"/>
    <property type="match status" value="2"/>
</dbReference>
<evidence type="ECO:0000256" key="5">
    <source>
        <dbReference type="ARBA" id="ARBA00022839"/>
    </source>
</evidence>
<keyword evidence="4" id="KW-0378">Hydrolase</keyword>
<keyword evidence="3" id="KW-0479">Metal-binding</keyword>
<dbReference type="PANTHER" id="PTHR13058:SF19">
    <property type="entry name" value="LD40940P"/>
    <property type="match status" value="1"/>
</dbReference>
<evidence type="ECO:0000256" key="2">
    <source>
        <dbReference type="ARBA" id="ARBA00022722"/>
    </source>
</evidence>